<dbReference type="Gene3D" id="3.40.50.300">
    <property type="entry name" value="P-loop containing nucleotide triphosphate hydrolases"/>
    <property type="match status" value="1"/>
</dbReference>
<evidence type="ECO:0000259" key="9">
    <source>
        <dbReference type="SMART" id="SM00968"/>
    </source>
</evidence>
<dbReference type="Pfam" id="PF02463">
    <property type="entry name" value="SMC_N"/>
    <property type="match status" value="1"/>
</dbReference>
<dbReference type="Proteomes" id="UP000037460">
    <property type="component" value="Unassembled WGS sequence"/>
</dbReference>
<feature type="region of interest" description="Disordered" evidence="8">
    <location>
        <begin position="1"/>
        <end position="25"/>
    </location>
</feature>
<dbReference type="GO" id="GO:0005524">
    <property type="term" value="F:ATP binding"/>
    <property type="evidence" value="ECO:0007669"/>
    <property type="project" value="InterPro"/>
</dbReference>
<dbReference type="GO" id="GO:0051301">
    <property type="term" value="P:cell division"/>
    <property type="evidence" value="ECO:0007669"/>
    <property type="project" value="UniProtKB-KW"/>
</dbReference>
<dbReference type="AlphaFoldDB" id="A0A0M0K2F2"/>
<dbReference type="PIRSF" id="PIRSF005719">
    <property type="entry name" value="SMC"/>
    <property type="match status" value="1"/>
</dbReference>
<evidence type="ECO:0000256" key="6">
    <source>
        <dbReference type="ARBA" id="ARBA00023306"/>
    </source>
</evidence>
<proteinExistence type="predicted"/>
<feature type="region of interest" description="Disordered" evidence="8">
    <location>
        <begin position="382"/>
        <end position="401"/>
    </location>
</feature>
<dbReference type="SUPFAM" id="SSF75553">
    <property type="entry name" value="Smc hinge domain"/>
    <property type="match status" value="1"/>
</dbReference>
<feature type="domain" description="SMC hinge" evidence="9">
    <location>
        <begin position="543"/>
        <end position="660"/>
    </location>
</feature>
<feature type="compositionally biased region" description="Low complexity" evidence="8">
    <location>
        <begin position="7"/>
        <end position="25"/>
    </location>
</feature>
<keyword evidence="5" id="KW-0539">Nucleus</keyword>
<dbReference type="PANTHER" id="PTHR18937">
    <property type="entry name" value="STRUCTURAL MAINTENANCE OF CHROMOSOMES SMC FAMILY MEMBER"/>
    <property type="match status" value="1"/>
</dbReference>
<keyword evidence="4 7" id="KW-0175">Coiled coil</keyword>
<dbReference type="Gene3D" id="3.30.70.1620">
    <property type="match status" value="1"/>
</dbReference>
<dbReference type="OrthoDB" id="5575062at2759"/>
<feature type="coiled-coil region" evidence="7">
    <location>
        <begin position="261"/>
        <end position="289"/>
    </location>
</feature>
<dbReference type="SUPFAM" id="SSF52540">
    <property type="entry name" value="P-loop containing nucleoside triphosphate hydrolases"/>
    <property type="match status" value="1"/>
</dbReference>
<evidence type="ECO:0000256" key="2">
    <source>
        <dbReference type="ARBA" id="ARBA00022618"/>
    </source>
</evidence>
<organism evidence="10 11">
    <name type="scientific">Chrysochromulina tobinii</name>
    <dbReference type="NCBI Taxonomy" id="1460289"/>
    <lineage>
        <taxon>Eukaryota</taxon>
        <taxon>Haptista</taxon>
        <taxon>Haptophyta</taxon>
        <taxon>Prymnesiophyceae</taxon>
        <taxon>Prymnesiales</taxon>
        <taxon>Chrysochromulinaceae</taxon>
        <taxon>Chrysochromulina</taxon>
    </lineage>
</organism>
<comment type="subcellular location">
    <subcellularLocation>
        <location evidence="1">Nucleus</location>
    </subcellularLocation>
</comment>
<comment type="caution">
    <text evidence="10">The sequence shown here is derived from an EMBL/GenBank/DDBJ whole genome shotgun (WGS) entry which is preliminary data.</text>
</comment>
<feature type="coiled-coil region" evidence="7">
    <location>
        <begin position="191"/>
        <end position="218"/>
    </location>
</feature>
<dbReference type="GO" id="GO:0003677">
    <property type="term" value="F:DNA binding"/>
    <property type="evidence" value="ECO:0007669"/>
    <property type="project" value="TreeGrafter"/>
</dbReference>
<evidence type="ECO:0000313" key="11">
    <source>
        <dbReference type="Proteomes" id="UP000037460"/>
    </source>
</evidence>
<feature type="region of interest" description="Disordered" evidence="8">
    <location>
        <begin position="683"/>
        <end position="710"/>
    </location>
</feature>
<dbReference type="InterPro" id="IPR036277">
    <property type="entry name" value="SMC_hinge_sf"/>
</dbReference>
<keyword evidence="2" id="KW-0132">Cell division</keyword>
<feature type="region of interest" description="Disordered" evidence="8">
    <location>
        <begin position="513"/>
        <end position="532"/>
    </location>
</feature>
<dbReference type="GO" id="GO:0016887">
    <property type="term" value="F:ATP hydrolysis activity"/>
    <property type="evidence" value="ECO:0007669"/>
    <property type="project" value="InterPro"/>
</dbReference>
<evidence type="ECO:0000256" key="5">
    <source>
        <dbReference type="ARBA" id="ARBA00023242"/>
    </source>
</evidence>
<gene>
    <name evidence="10" type="ORF">Ctob_013909</name>
</gene>
<dbReference type="InterPro" id="IPR024704">
    <property type="entry name" value="SMC"/>
</dbReference>
<dbReference type="SMART" id="SM00968">
    <property type="entry name" value="SMC_hinge"/>
    <property type="match status" value="1"/>
</dbReference>
<accession>A0A0M0K2F2</accession>
<keyword evidence="6" id="KW-0131">Cell cycle</keyword>
<feature type="coiled-coil region" evidence="7">
    <location>
        <begin position="710"/>
        <end position="816"/>
    </location>
</feature>
<evidence type="ECO:0000256" key="7">
    <source>
        <dbReference type="SAM" id="Coils"/>
    </source>
</evidence>
<name>A0A0M0K2F2_9EUKA</name>
<evidence type="ECO:0000313" key="10">
    <source>
        <dbReference type="EMBL" id="KOO32563.1"/>
    </source>
</evidence>
<feature type="coiled-coil region" evidence="7">
    <location>
        <begin position="438"/>
        <end position="465"/>
    </location>
</feature>
<dbReference type="InterPro" id="IPR003395">
    <property type="entry name" value="RecF/RecN/SMC_N"/>
</dbReference>
<dbReference type="Pfam" id="PF06470">
    <property type="entry name" value="SMC_hinge"/>
    <property type="match status" value="1"/>
</dbReference>
<feature type="coiled-coil region" evidence="7">
    <location>
        <begin position="867"/>
        <end position="908"/>
    </location>
</feature>
<keyword evidence="11" id="KW-1185">Reference proteome</keyword>
<feature type="compositionally biased region" description="Basic and acidic residues" evidence="8">
    <location>
        <begin position="692"/>
        <end position="710"/>
    </location>
</feature>
<dbReference type="GO" id="GO:0005634">
    <property type="term" value="C:nucleus"/>
    <property type="evidence" value="ECO:0007669"/>
    <property type="project" value="UniProtKB-SubCell"/>
</dbReference>
<dbReference type="InterPro" id="IPR027417">
    <property type="entry name" value="P-loop_NTPase"/>
</dbReference>
<dbReference type="Gene3D" id="1.20.1060.20">
    <property type="match status" value="1"/>
</dbReference>
<dbReference type="GO" id="GO:0007062">
    <property type="term" value="P:sister chromatid cohesion"/>
    <property type="evidence" value="ECO:0007669"/>
    <property type="project" value="TreeGrafter"/>
</dbReference>
<dbReference type="PANTHER" id="PTHR18937:SF12">
    <property type="entry name" value="STRUCTURAL MAINTENANCE OF CHROMOSOMES PROTEIN"/>
    <property type="match status" value="1"/>
</dbReference>
<protein>
    <submittedName>
        <fullName evidence="10">Structural maintenance of chromosomes protein 1b</fullName>
    </submittedName>
</protein>
<keyword evidence="3" id="KW-0498">Mitosis</keyword>
<dbReference type="InterPro" id="IPR010935">
    <property type="entry name" value="SMC_hinge"/>
</dbReference>
<evidence type="ECO:0000256" key="1">
    <source>
        <dbReference type="ARBA" id="ARBA00004123"/>
    </source>
</evidence>
<dbReference type="GO" id="GO:0008278">
    <property type="term" value="C:cohesin complex"/>
    <property type="evidence" value="ECO:0007669"/>
    <property type="project" value="TreeGrafter"/>
</dbReference>
<sequence>MPADRPSLSTRLSAGASAGASSTVGTRSSGRIVRLEMYNFKSYSGRRVVGPFKNFTAVIGPNGAGKSNTMDACAFVSGVNSKELRGKQLKDLIYRSTADTGDEKRTASVTLVFEKDGKETAFKRSILSSGIGKYHIDGLPVSAEDYQKRLQAEGIMSDAHASFLVFQGYVSELAAKSPQELTELLEQISGSAQHKDEYERLEREKTKAENQASYAFQKKKLLVQERTNVAKQKKEAEEYAALQKGLKETRRKLELLRLFHLEKEVTERKQLAEEEAREAEEVAAKQEEIELLVRTHEKEMAAQRSLVVTSERKAVDLAKKVDGRSPEQIQLQAEIEQIEQHHKRKAMAAKSLEKLEKQQHDSEKQMATLKQELDEIRARSGQLEAEGAAAEEAGDLELEGEQRREYNQLKAQVGTKTAAMSEELAKKRRELRDLEPTLMQARTKHEQLVHELRQLEGKLGALEQRQTAGAQATHLAEAELKALAQEESLFCKSVETSRVRRLKLEAELGEMEARLHASKSDQRESERERRSAEAVQKLMRIYPAVHGRMVDLCKPTKAIYRTALTVAMGKNMDAVVVDDEKTAIECIQYLKEQKYAPETFIPLDSVRVRPARDALRQLGKSYLPVQDVVATQDERFKPAIFFAVGDTIVCDSWQEARQLAFQSGAGERYKVVTKDGTLINKAGLITGGSSQSDKEREKKWDRAPQSRKDLKEHDELKKEYMKLLTELEALESVAAVDERALTLRERLATKRLEAEAAKDDLRLTSTKLSKLQEEHKVIKKESEKASKELRTHETAKEKLDAELRQLAEQCAQVEDRIFAAFSKRVGVASVREYEETRIRKARERETQLLELQQQESRLVARLTFEERKALSTAAKKLRDSMAKDEKELSALEHKLRLAHEKSDKLKEVRAAECRGVRLSATECHAIHDSHRPPGLV</sequence>
<dbReference type="EMBL" id="JWZX01001739">
    <property type="protein sequence ID" value="KOO32563.1"/>
    <property type="molecule type" value="Genomic_DNA"/>
</dbReference>
<evidence type="ECO:0000256" key="3">
    <source>
        <dbReference type="ARBA" id="ARBA00022776"/>
    </source>
</evidence>
<evidence type="ECO:0000256" key="4">
    <source>
        <dbReference type="ARBA" id="ARBA00023054"/>
    </source>
</evidence>
<evidence type="ECO:0000256" key="8">
    <source>
        <dbReference type="SAM" id="MobiDB-lite"/>
    </source>
</evidence>
<reference evidence="11" key="1">
    <citation type="journal article" date="2015" name="PLoS Genet.">
        <title>Genome Sequence and Transcriptome Analyses of Chrysochromulina tobin: Metabolic Tools for Enhanced Algal Fitness in the Prominent Order Prymnesiales (Haptophyceae).</title>
        <authorList>
            <person name="Hovde B.T."/>
            <person name="Deodato C.R."/>
            <person name="Hunsperger H.M."/>
            <person name="Ryken S.A."/>
            <person name="Yost W."/>
            <person name="Jha R.K."/>
            <person name="Patterson J."/>
            <person name="Monnat R.J. Jr."/>
            <person name="Barlow S.B."/>
            <person name="Starkenburg S.R."/>
            <person name="Cattolico R.A."/>
        </authorList>
    </citation>
    <scope>NUCLEOTIDE SEQUENCE</scope>
    <source>
        <strain evidence="11">CCMP291</strain>
    </source>
</reference>